<keyword evidence="4" id="KW-0276">Fatty acid metabolism</keyword>
<dbReference type="STRING" id="1781255.BH720_23165"/>
<keyword evidence="3" id="KW-0808">Transferase</keyword>
<dbReference type="SMART" id="SM00825">
    <property type="entry name" value="PKS_KS"/>
    <property type="match status" value="1"/>
</dbReference>
<dbReference type="InterPro" id="IPR009081">
    <property type="entry name" value="PP-bd_ACP"/>
</dbReference>
<keyword evidence="5" id="KW-0443">Lipid metabolism</keyword>
<dbReference type="InterPro" id="IPR016036">
    <property type="entry name" value="Malonyl_transacylase_ACP-bd"/>
</dbReference>
<dbReference type="AlphaFoldDB" id="A0A1E5QE31"/>
<evidence type="ECO:0000256" key="4">
    <source>
        <dbReference type="ARBA" id="ARBA00022832"/>
    </source>
</evidence>
<reference evidence="9" key="1">
    <citation type="submission" date="2016-09" db="EMBL/GenBank/DDBJ databases">
        <title>Draft genome of thermotolerant cyanobacterium Desertifilum sp. strain IPPAS B-1220.</title>
        <authorList>
            <person name="Sinetova M.A."/>
            <person name="Bolakhan K."/>
            <person name="Zayadan B.K."/>
            <person name="Mironov K.S."/>
            <person name="Ustinova V."/>
            <person name="Kupriyanova E.V."/>
            <person name="Sidorov R.A."/>
            <person name="Skrypnik A.N."/>
            <person name="Gogoleva N.E."/>
            <person name="Gogolev Y.V."/>
            <person name="Los D.A."/>
        </authorList>
    </citation>
    <scope>NUCLEOTIDE SEQUENCE [LARGE SCALE GENOMIC DNA]</scope>
    <source>
        <strain evidence="9">IPPAS B-1220</strain>
    </source>
</reference>
<dbReference type="Gene3D" id="3.40.366.10">
    <property type="entry name" value="Malonyl-Coenzyme A Acyl Carrier Protein, domain 2"/>
    <property type="match status" value="1"/>
</dbReference>
<dbReference type="Gene3D" id="3.30.70.3290">
    <property type="match status" value="1"/>
</dbReference>
<dbReference type="InterPro" id="IPR014031">
    <property type="entry name" value="Ketoacyl_synth_C"/>
</dbReference>
<dbReference type="Pfam" id="PF00698">
    <property type="entry name" value="Acyl_transf_1"/>
    <property type="match status" value="1"/>
</dbReference>
<dbReference type="InterPro" id="IPR029058">
    <property type="entry name" value="AB_hydrolase_fold"/>
</dbReference>
<dbReference type="Pfam" id="PF00550">
    <property type="entry name" value="PP-binding"/>
    <property type="match status" value="1"/>
</dbReference>
<dbReference type="InterPro" id="IPR050091">
    <property type="entry name" value="PKS_NRPS_Biosynth_Enz"/>
</dbReference>
<dbReference type="RefSeq" id="WP_069969587.1">
    <property type="nucleotide sequence ID" value="NZ_CM124774.1"/>
</dbReference>
<dbReference type="SUPFAM" id="SSF53901">
    <property type="entry name" value="Thiolase-like"/>
    <property type="match status" value="1"/>
</dbReference>
<dbReference type="Gene3D" id="3.40.50.1820">
    <property type="entry name" value="alpha/beta hydrolase"/>
    <property type="match status" value="1"/>
</dbReference>
<dbReference type="InterPro" id="IPR001031">
    <property type="entry name" value="Thioesterase"/>
</dbReference>
<dbReference type="InterPro" id="IPR018201">
    <property type="entry name" value="Ketoacyl_synth_AS"/>
</dbReference>
<dbReference type="PROSITE" id="PS52004">
    <property type="entry name" value="KS3_2"/>
    <property type="match status" value="1"/>
</dbReference>
<evidence type="ECO:0000256" key="3">
    <source>
        <dbReference type="ARBA" id="ARBA00022679"/>
    </source>
</evidence>
<dbReference type="Gene3D" id="3.40.47.10">
    <property type="match status" value="1"/>
</dbReference>
<evidence type="ECO:0000259" key="7">
    <source>
        <dbReference type="PROSITE" id="PS50075"/>
    </source>
</evidence>
<dbReference type="OrthoDB" id="499075at2"/>
<keyword evidence="2" id="KW-0597">Phosphoprotein</keyword>
<dbReference type="GO" id="GO:0004312">
    <property type="term" value="F:fatty acid synthase activity"/>
    <property type="evidence" value="ECO:0007669"/>
    <property type="project" value="TreeGrafter"/>
</dbReference>
<dbReference type="GO" id="GO:0006633">
    <property type="term" value="P:fatty acid biosynthetic process"/>
    <property type="evidence" value="ECO:0007669"/>
    <property type="project" value="InterPro"/>
</dbReference>
<keyword evidence="6" id="KW-0511">Multifunctional enzyme</keyword>
<name>A0A1E5QE31_9CYAN</name>
<dbReference type="Gene3D" id="1.10.1200.10">
    <property type="entry name" value="ACP-like"/>
    <property type="match status" value="1"/>
</dbReference>
<dbReference type="InterPro" id="IPR006162">
    <property type="entry name" value="Ppantetheine_attach_site"/>
</dbReference>
<feature type="domain" description="Ketosynthase family 3 (KS3)" evidence="8">
    <location>
        <begin position="7"/>
        <end position="435"/>
    </location>
</feature>
<gene>
    <name evidence="9" type="ORF">BH720_23165</name>
</gene>
<feature type="domain" description="Carrier" evidence="7">
    <location>
        <begin position="911"/>
        <end position="986"/>
    </location>
</feature>
<evidence type="ECO:0000256" key="2">
    <source>
        <dbReference type="ARBA" id="ARBA00022553"/>
    </source>
</evidence>
<evidence type="ECO:0000256" key="6">
    <source>
        <dbReference type="ARBA" id="ARBA00023268"/>
    </source>
</evidence>
<dbReference type="InterPro" id="IPR014030">
    <property type="entry name" value="Ketoacyl_synth_N"/>
</dbReference>
<protein>
    <submittedName>
        <fullName evidence="9">Uncharacterized protein</fullName>
    </submittedName>
</protein>
<dbReference type="GO" id="GO:0004315">
    <property type="term" value="F:3-oxoacyl-[acyl-carrier-protein] synthase activity"/>
    <property type="evidence" value="ECO:0007669"/>
    <property type="project" value="InterPro"/>
</dbReference>
<dbReference type="GO" id="GO:0031177">
    <property type="term" value="F:phosphopantetheine binding"/>
    <property type="evidence" value="ECO:0007669"/>
    <property type="project" value="InterPro"/>
</dbReference>
<dbReference type="Pfam" id="PF00109">
    <property type="entry name" value="ketoacyl-synt"/>
    <property type="match status" value="1"/>
</dbReference>
<organism evidence="9">
    <name type="scientific">Desertifilum tharense IPPAS B-1220</name>
    <dbReference type="NCBI Taxonomy" id="1781255"/>
    <lineage>
        <taxon>Bacteria</taxon>
        <taxon>Bacillati</taxon>
        <taxon>Cyanobacteriota</taxon>
        <taxon>Cyanophyceae</taxon>
        <taxon>Desertifilales</taxon>
        <taxon>Desertifilaceae</taxon>
        <taxon>Desertifilum</taxon>
    </lineage>
</organism>
<dbReference type="SUPFAM" id="SSF52151">
    <property type="entry name" value="FabD/lysophospholipase-like"/>
    <property type="match status" value="1"/>
</dbReference>
<dbReference type="InterPro" id="IPR036736">
    <property type="entry name" value="ACP-like_sf"/>
</dbReference>
<dbReference type="Pfam" id="PF02801">
    <property type="entry name" value="Ketoacyl-synt_C"/>
    <property type="match status" value="1"/>
</dbReference>
<accession>A0A1E5QE31</accession>
<dbReference type="InterPro" id="IPR020841">
    <property type="entry name" value="PKS_Beta-ketoAc_synthase_dom"/>
</dbReference>
<evidence type="ECO:0000256" key="5">
    <source>
        <dbReference type="ARBA" id="ARBA00023098"/>
    </source>
</evidence>
<dbReference type="InterPro" id="IPR020806">
    <property type="entry name" value="PKS_PP-bd"/>
</dbReference>
<dbReference type="SMART" id="SM00823">
    <property type="entry name" value="PKS_PP"/>
    <property type="match status" value="1"/>
</dbReference>
<evidence type="ECO:0000259" key="8">
    <source>
        <dbReference type="PROSITE" id="PS52004"/>
    </source>
</evidence>
<dbReference type="Pfam" id="PF00975">
    <property type="entry name" value="Thioesterase"/>
    <property type="match status" value="1"/>
</dbReference>
<dbReference type="CDD" id="cd00833">
    <property type="entry name" value="PKS"/>
    <property type="match status" value="1"/>
</dbReference>
<dbReference type="SUPFAM" id="SSF55048">
    <property type="entry name" value="Probable ACP-binding domain of malonyl-CoA ACP transacylase"/>
    <property type="match status" value="1"/>
</dbReference>
<dbReference type="EMBL" id="MJGC01000110">
    <property type="protein sequence ID" value="OEJ72871.1"/>
    <property type="molecule type" value="Genomic_DNA"/>
</dbReference>
<dbReference type="PANTHER" id="PTHR43775:SF51">
    <property type="entry name" value="INACTIVE PHENOLPHTHIOCEROL SYNTHESIS POLYKETIDE SYNTHASE TYPE I PKS1-RELATED"/>
    <property type="match status" value="1"/>
</dbReference>
<dbReference type="GO" id="GO:0044550">
    <property type="term" value="P:secondary metabolite biosynthetic process"/>
    <property type="evidence" value="ECO:0007669"/>
    <property type="project" value="UniProtKB-ARBA"/>
</dbReference>
<comment type="caution">
    <text evidence="9">The sequence shown here is derived from an EMBL/GenBank/DDBJ whole genome shotgun (WGS) entry which is preliminary data.</text>
</comment>
<dbReference type="SMART" id="SM00827">
    <property type="entry name" value="PKS_AT"/>
    <property type="match status" value="1"/>
</dbReference>
<keyword evidence="1" id="KW-0596">Phosphopantetheine</keyword>
<dbReference type="FunFam" id="1.10.1200.10:FF:000016">
    <property type="entry name" value="Non-ribosomal peptide synthase"/>
    <property type="match status" value="1"/>
</dbReference>
<dbReference type="SUPFAM" id="SSF53474">
    <property type="entry name" value="alpha/beta-Hydrolases"/>
    <property type="match status" value="1"/>
</dbReference>
<dbReference type="Pfam" id="PF22621">
    <property type="entry name" value="CurL-like_PKS_C"/>
    <property type="match status" value="1"/>
</dbReference>
<sequence length="1250" mass="137179">MMNSEALEGIAIVGMAGRFPGAQTVDEFWQNLCNGVESITFFSEEELIAAGIEPEVVRDPRYVKARGVLQDVAGFDAAFFGFHPKEAEITDPQHRLFLECAWEALETAGYDPETYRGLIGVYAGAGSFRTYFLENLYPNRELRASFGDYPLAIANEKDFLATRVSYKLNLQGPSVSVQTACSTSLVAICTACQSLLNYQCDLALAGGAAIGVPQIAGYFYQEGMILSPDGHCRAFDAQAQGTVSGNGVGIVALKRLEEAIAEGDYIYAVIKGYAINNDGSLKVGYTAPSIDGQAQAIASALAIADVHPETLSYVEAHGTGTPLGDPIEIAALTQAFQLDTQKTGFCAIGSAKTNLGHLDTAAGVTGVIKVAQMLRHQQIPPSLHFTQPNPKIDFAQSPFYVNTQLKTWPAQETARRAGVSSFGIGGTNAHVVLEEAPPRAPSGPSRPAQLLVLSAKTATALDCATENLAAHLQQRDNRDLADIAYTLKVGRQAFKHRRIAVCEDVEAGAIALSTGDPKQVFSGCPSLKDRPVIFLFSGQGSQYLNMGKELYQTEPLFRQQIDRCSQLLQPHLNLDLRQILYPDASTDTTPQLQQTAITQPALFAVEYALAQLWMAWGIRPQAMVGHSIGEYVAACLAGVFSLEEALFLVAMRGQLMQQMPPGAMLAVPLSEAQIQPFLGEQLDLAVLNNPSTSVVSGPQAAIEDLQKQLAAKEIESRCLHTSHAFHSRMMEPILEPFTAQVQKVKLHPPQIPYLSNVTGTWITPAAATDPQYYAQHLRQTVRFAENLQQLCKNSDAILLEVGPGRTLASLAKQHPQKAPQQEVFSSLRHPKEQQSDVAFLLTTLGKLWIAGITIDWAEFYRDEQRDRLPLPTYPFERQRYWIDPPGSLPEVAPIQTPPTHARPQLANSYTAPRTEIEQIMAQVWQRFLGIEQIGIDDDFFDLGGDSLLAVQLTAQLSEKLGTEVSAHSLLQASTVASLAELLTESTPVRDPVLVAIRRGNVEPPLFLIHPVGGHVYIYRDLARYLDSNRPIYGIQAEEKESLVTVEAIATRYLEAARDRQPQGPYYLGGSSFGGTIAFEMAQQLTQQGEKVALLTLIDTPGPGQMPVLATEDDTAILVYLLGVGFNLPLSLDRLQQLTADDQLQYFLDQAKVADKIIPPDFGLPEVRQFIHWFKVHARAMQNYQPQPYPGRLLFFKASDRNQINPPYPEKPWIEVAQDGLELHEIPGNHITMNYPPHVQILAEKLRSYLA</sequence>
<evidence type="ECO:0000256" key="1">
    <source>
        <dbReference type="ARBA" id="ARBA00022450"/>
    </source>
</evidence>
<dbReference type="FunFam" id="3.40.366.10:FF:000002">
    <property type="entry name" value="Probable polyketide synthase 2"/>
    <property type="match status" value="1"/>
</dbReference>
<dbReference type="FunFam" id="3.40.47.10:FF:000042">
    <property type="entry name" value="Polyketide synthase Pks13"/>
    <property type="match status" value="1"/>
</dbReference>
<dbReference type="InterPro" id="IPR016039">
    <property type="entry name" value="Thiolase-like"/>
</dbReference>
<dbReference type="PROSITE" id="PS50075">
    <property type="entry name" value="CARRIER"/>
    <property type="match status" value="1"/>
</dbReference>
<dbReference type="PROSITE" id="PS00012">
    <property type="entry name" value="PHOSPHOPANTETHEINE"/>
    <property type="match status" value="1"/>
</dbReference>
<dbReference type="PANTHER" id="PTHR43775">
    <property type="entry name" value="FATTY ACID SYNTHASE"/>
    <property type="match status" value="1"/>
</dbReference>
<dbReference type="SUPFAM" id="SSF47336">
    <property type="entry name" value="ACP-like"/>
    <property type="match status" value="1"/>
</dbReference>
<dbReference type="InterPro" id="IPR001227">
    <property type="entry name" value="Ac_transferase_dom_sf"/>
</dbReference>
<proteinExistence type="predicted"/>
<dbReference type="InterPro" id="IPR014043">
    <property type="entry name" value="Acyl_transferase_dom"/>
</dbReference>
<dbReference type="PROSITE" id="PS00606">
    <property type="entry name" value="KS3_1"/>
    <property type="match status" value="1"/>
</dbReference>
<dbReference type="Gene3D" id="3.30.70.250">
    <property type="entry name" value="Malonyl-CoA ACP transacylase, ACP-binding"/>
    <property type="match status" value="1"/>
</dbReference>
<evidence type="ECO:0000313" key="9">
    <source>
        <dbReference type="EMBL" id="OEJ72871.1"/>
    </source>
</evidence>
<dbReference type="InterPro" id="IPR016035">
    <property type="entry name" value="Acyl_Trfase/lysoPLipase"/>
</dbReference>